<dbReference type="CDD" id="cd15831">
    <property type="entry name" value="BTAD"/>
    <property type="match status" value="1"/>
</dbReference>
<accession>A0ABS3XZD7</accession>
<feature type="domain" description="OmpR/PhoB-type" evidence="7">
    <location>
        <begin position="1"/>
        <end position="97"/>
    </location>
</feature>
<evidence type="ECO:0000256" key="2">
    <source>
        <dbReference type="ARBA" id="ARBA00023012"/>
    </source>
</evidence>
<dbReference type="InterPro" id="IPR001867">
    <property type="entry name" value="OmpR/PhoB-type_DNA-bd"/>
</dbReference>
<keyword evidence="5" id="KW-0804">Transcription</keyword>
<dbReference type="SMART" id="SM01043">
    <property type="entry name" value="BTAD"/>
    <property type="match status" value="1"/>
</dbReference>
<evidence type="ECO:0000313" key="9">
    <source>
        <dbReference type="Proteomes" id="UP000721954"/>
    </source>
</evidence>
<keyword evidence="2" id="KW-0902">Two-component regulatory system</keyword>
<organism evidence="8 9">
    <name type="scientific">Streptomyces smyrnaeus</name>
    <dbReference type="NCBI Taxonomy" id="1387713"/>
    <lineage>
        <taxon>Bacteria</taxon>
        <taxon>Bacillati</taxon>
        <taxon>Actinomycetota</taxon>
        <taxon>Actinomycetes</taxon>
        <taxon>Kitasatosporales</taxon>
        <taxon>Streptomycetaceae</taxon>
        <taxon>Streptomyces</taxon>
    </lineage>
</organism>
<dbReference type="InterPro" id="IPR016032">
    <property type="entry name" value="Sig_transdc_resp-reg_C-effctor"/>
</dbReference>
<dbReference type="InterPro" id="IPR051677">
    <property type="entry name" value="AfsR-DnrI-RedD_regulator"/>
</dbReference>
<dbReference type="Pfam" id="PF03704">
    <property type="entry name" value="BTAD"/>
    <property type="match status" value="1"/>
</dbReference>
<dbReference type="SMART" id="SM00862">
    <property type="entry name" value="Trans_reg_C"/>
    <property type="match status" value="1"/>
</dbReference>
<dbReference type="SUPFAM" id="SSF46894">
    <property type="entry name" value="C-terminal effector domain of the bipartite response regulators"/>
    <property type="match status" value="1"/>
</dbReference>
<dbReference type="GeneID" id="96261108"/>
<dbReference type="SUPFAM" id="SSF48452">
    <property type="entry name" value="TPR-like"/>
    <property type="match status" value="1"/>
</dbReference>
<proteinExistence type="inferred from homology"/>
<dbReference type="InterPro" id="IPR005158">
    <property type="entry name" value="BTAD"/>
</dbReference>
<sequence>MRYEIMGPLRVVDGERKTTIKAQKVEILLAVLLVRSNQVVTVDQLIREIWGEEPPRRVIAGLHVYVSQVRKFLNRPDGKERKEGPVLTKPSGYMLSLGSDGLDLRTFDKLVRDGRGYYRSQEYEEATRSLENALSLCRGPLLDGACRGPILQGFQTWLNETWLECMEMLMDARLALGRHRELISDLYWLSTEHPLREAFHRQLMLALHRSDRQADALQVYQRARRMLNDELGLEPGRALQDMQHAILTADSRLVLPHRDSTVTGGVS</sequence>
<evidence type="ECO:0000256" key="4">
    <source>
        <dbReference type="ARBA" id="ARBA00023125"/>
    </source>
</evidence>
<evidence type="ECO:0000259" key="7">
    <source>
        <dbReference type="PROSITE" id="PS51755"/>
    </source>
</evidence>
<gene>
    <name evidence="8" type="ORF">JW613_21035</name>
</gene>
<dbReference type="Proteomes" id="UP000721954">
    <property type="component" value="Unassembled WGS sequence"/>
</dbReference>
<comment type="similarity">
    <text evidence="1">Belongs to the AfsR/DnrI/RedD regulatory family.</text>
</comment>
<comment type="caution">
    <text evidence="8">The sequence shown here is derived from an EMBL/GenBank/DDBJ whole genome shotgun (WGS) entry which is preliminary data.</text>
</comment>
<dbReference type="EMBL" id="JAFFZM010000012">
    <property type="protein sequence ID" value="MBO8200775.1"/>
    <property type="molecule type" value="Genomic_DNA"/>
</dbReference>
<dbReference type="Pfam" id="PF00486">
    <property type="entry name" value="Trans_reg_C"/>
    <property type="match status" value="1"/>
</dbReference>
<evidence type="ECO:0000313" key="8">
    <source>
        <dbReference type="EMBL" id="MBO8200775.1"/>
    </source>
</evidence>
<dbReference type="PANTHER" id="PTHR35807">
    <property type="entry name" value="TRANSCRIPTIONAL REGULATOR REDD-RELATED"/>
    <property type="match status" value="1"/>
</dbReference>
<dbReference type="InterPro" id="IPR011990">
    <property type="entry name" value="TPR-like_helical_dom_sf"/>
</dbReference>
<dbReference type="Gene3D" id="1.10.10.10">
    <property type="entry name" value="Winged helix-like DNA-binding domain superfamily/Winged helix DNA-binding domain"/>
    <property type="match status" value="1"/>
</dbReference>
<evidence type="ECO:0000256" key="5">
    <source>
        <dbReference type="ARBA" id="ARBA00023163"/>
    </source>
</evidence>
<reference evidence="8 9" key="1">
    <citation type="submission" date="2021-02" db="EMBL/GenBank/DDBJ databases">
        <title>Streptomyces spirodelae sp. nov., isolated from duckweed.</title>
        <authorList>
            <person name="Saimee Y."/>
            <person name="Duangmal K."/>
        </authorList>
    </citation>
    <scope>NUCLEOTIDE SEQUENCE [LARGE SCALE GENOMIC DNA]</scope>
    <source>
        <strain evidence="8 9">DSM 42105</strain>
    </source>
</reference>
<evidence type="ECO:0000256" key="1">
    <source>
        <dbReference type="ARBA" id="ARBA00005820"/>
    </source>
</evidence>
<evidence type="ECO:0000256" key="6">
    <source>
        <dbReference type="PROSITE-ProRule" id="PRU01091"/>
    </source>
</evidence>
<dbReference type="PANTHER" id="PTHR35807:SF1">
    <property type="entry name" value="TRANSCRIPTIONAL REGULATOR REDD"/>
    <property type="match status" value="1"/>
</dbReference>
<evidence type="ECO:0000256" key="3">
    <source>
        <dbReference type="ARBA" id="ARBA00023015"/>
    </source>
</evidence>
<feature type="DNA-binding region" description="OmpR/PhoB-type" evidence="6">
    <location>
        <begin position="1"/>
        <end position="97"/>
    </location>
</feature>
<protein>
    <submittedName>
        <fullName evidence="8">AfsR/SARP family transcriptional regulator</fullName>
    </submittedName>
</protein>
<dbReference type="Gene3D" id="1.25.40.10">
    <property type="entry name" value="Tetratricopeptide repeat domain"/>
    <property type="match status" value="1"/>
</dbReference>
<name>A0ABS3XZD7_9ACTN</name>
<dbReference type="PROSITE" id="PS51755">
    <property type="entry name" value="OMPR_PHOB"/>
    <property type="match status" value="1"/>
</dbReference>
<keyword evidence="9" id="KW-1185">Reference proteome</keyword>
<keyword evidence="4 6" id="KW-0238">DNA-binding</keyword>
<dbReference type="InterPro" id="IPR036388">
    <property type="entry name" value="WH-like_DNA-bd_sf"/>
</dbReference>
<keyword evidence="3" id="KW-0805">Transcription regulation</keyword>
<dbReference type="RefSeq" id="WP_209212381.1">
    <property type="nucleotide sequence ID" value="NZ_JAFFZM010000012.1"/>
</dbReference>